<dbReference type="Gene3D" id="1.10.150.530">
    <property type="match status" value="1"/>
</dbReference>
<dbReference type="InterPro" id="IPR013785">
    <property type="entry name" value="Aldolase_TIM"/>
</dbReference>
<evidence type="ECO:0000256" key="2">
    <source>
        <dbReference type="ARBA" id="ARBA00004496"/>
    </source>
</evidence>
<organism evidence="16 17">
    <name type="scientific">Candidatus Azoamicus ciliaticola</name>
    <dbReference type="NCBI Taxonomy" id="2652803"/>
    <lineage>
        <taxon>Bacteria</taxon>
        <taxon>Pseudomonadati</taxon>
        <taxon>Pseudomonadota</taxon>
        <taxon>Gammaproteobacteria</taxon>
        <taxon>Candidatus Azoamicaceae</taxon>
        <taxon>Candidatus Azoamicus</taxon>
    </lineage>
</organism>
<dbReference type="RefSeq" id="WP_176604841.1">
    <property type="nucleotide sequence ID" value="NZ_LR794158.1"/>
</dbReference>
<keyword evidence="7 16" id="KW-0489">Methyltransferase</keyword>
<comment type="similarity">
    <text evidence="3">Belongs to the radical SAM superfamily. RlmN family.</text>
</comment>
<dbReference type="SFLD" id="SFLDG01062">
    <property type="entry name" value="methyltransferase_(Class_A)"/>
    <property type="match status" value="1"/>
</dbReference>
<keyword evidence="14" id="KW-1015">Disulfide bond</keyword>
<dbReference type="InterPro" id="IPR004383">
    <property type="entry name" value="rRNA_lsu_MTrfase_RlmN/Cfr"/>
</dbReference>
<dbReference type="SFLD" id="SFLDS00029">
    <property type="entry name" value="Radical_SAM"/>
    <property type="match status" value="1"/>
</dbReference>
<dbReference type="AlphaFoldDB" id="A0A6J5JVH7"/>
<protein>
    <submittedName>
        <fullName evidence="16">Dual-specificity RNA methyltransferase RlmN</fullName>
        <ecNumber evidence="16">2.1.1.192</ecNumber>
    </submittedName>
</protein>
<accession>A0A6J5JVH7</accession>
<evidence type="ECO:0000259" key="15">
    <source>
        <dbReference type="PROSITE" id="PS51918"/>
    </source>
</evidence>
<dbReference type="KEGG" id="acil:ESZ_00088"/>
<dbReference type="GO" id="GO:0005737">
    <property type="term" value="C:cytoplasm"/>
    <property type="evidence" value="ECO:0007669"/>
    <property type="project" value="UniProtKB-SubCell"/>
</dbReference>
<dbReference type="GO" id="GO:0030488">
    <property type="term" value="P:tRNA methylation"/>
    <property type="evidence" value="ECO:0007669"/>
    <property type="project" value="InterPro"/>
</dbReference>
<keyword evidence="12" id="KW-0408">Iron</keyword>
<evidence type="ECO:0000256" key="7">
    <source>
        <dbReference type="ARBA" id="ARBA00022603"/>
    </source>
</evidence>
<gene>
    <name evidence="16" type="primary">rlmN</name>
    <name evidence="16" type="ORF">ESZ_00088</name>
</gene>
<evidence type="ECO:0000256" key="8">
    <source>
        <dbReference type="ARBA" id="ARBA00022679"/>
    </source>
</evidence>
<dbReference type="PANTHER" id="PTHR30544">
    <property type="entry name" value="23S RRNA METHYLTRANSFERASE"/>
    <property type="match status" value="1"/>
</dbReference>
<dbReference type="Pfam" id="PF04055">
    <property type="entry name" value="Radical_SAM"/>
    <property type="match status" value="1"/>
</dbReference>
<evidence type="ECO:0000256" key="3">
    <source>
        <dbReference type="ARBA" id="ARBA00007544"/>
    </source>
</evidence>
<evidence type="ECO:0000256" key="5">
    <source>
        <dbReference type="ARBA" id="ARBA00022490"/>
    </source>
</evidence>
<dbReference type="SUPFAM" id="SSF102114">
    <property type="entry name" value="Radical SAM enzymes"/>
    <property type="match status" value="1"/>
</dbReference>
<dbReference type="SFLD" id="SFLDF00275">
    <property type="entry name" value="adenosine_C2_methyltransferase"/>
    <property type="match status" value="1"/>
</dbReference>
<comment type="cofactor">
    <cofactor evidence="1">
        <name>[4Fe-4S] cluster</name>
        <dbReference type="ChEBI" id="CHEBI:49883"/>
    </cofactor>
</comment>
<feature type="domain" description="Radical SAM core" evidence="15">
    <location>
        <begin position="103"/>
        <end position="335"/>
    </location>
</feature>
<keyword evidence="13" id="KW-0411">Iron-sulfur</keyword>
<proteinExistence type="inferred from homology"/>
<dbReference type="PANTHER" id="PTHR30544:SF5">
    <property type="entry name" value="RADICAL SAM CORE DOMAIN-CONTAINING PROTEIN"/>
    <property type="match status" value="1"/>
</dbReference>
<evidence type="ECO:0000256" key="12">
    <source>
        <dbReference type="ARBA" id="ARBA00023004"/>
    </source>
</evidence>
<dbReference type="GO" id="GO:0046872">
    <property type="term" value="F:metal ion binding"/>
    <property type="evidence" value="ECO:0007669"/>
    <property type="project" value="UniProtKB-KW"/>
</dbReference>
<keyword evidence="6" id="KW-0698">rRNA processing</keyword>
<dbReference type="GO" id="GO:0008173">
    <property type="term" value="F:RNA methyltransferase activity"/>
    <property type="evidence" value="ECO:0007669"/>
    <property type="project" value="InterPro"/>
</dbReference>
<dbReference type="PIRSF" id="PIRSF006004">
    <property type="entry name" value="CHP00048"/>
    <property type="match status" value="1"/>
</dbReference>
<sequence>MNTNKNWKINLLNFTNESFINLTKIFKEKKFISKQLNTYIYKKDITNFEKIDNIKKKFIENLKKISEIRKLKIIKEYIDLDNTIKLVIKTEKNIIETVAIPNSKNHFTICISSQNGCALNCAFCSTGKNGFYGNLKPYEMISQIIMAKEKIKNIFEKKKITNVVLMGMGEPLLNLDNVLAFISILSNENALDINKKKITISTSGITNKIKKISENNIPLALSLHSTDNTIRSKIMPINKKYPLKSILNECKKYLSNSNTLTIEYILIKDLNDSDKDINNLIDLTKKLKCKICLIPFNTIPNSPFKSPNLEKIIAFQNKLKNNKIIVNIRKRRGENINAACGQLSGKINNKYDKN</sequence>
<dbReference type="EC" id="2.1.1.192" evidence="16"/>
<keyword evidence="5" id="KW-0963">Cytoplasm</keyword>
<dbReference type="InterPro" id="IPR040072">
    <property type="entry name" value="Methyltransferase_A"/>
</dbReference>
<comment type="subcellular location">
    <subcellularLocation>
        <location evidence="2">Cytoplasm</location>
    </subcellularLocation>
</comment>
<dbReference type="InterPro" id="IPR058240">
    <property type="entry name" value="rSAM_sf"/>
</dbReference>
<dbReference type="NCBIfam" id="TIGR00048">
    <property type="entry name" value="rRNA_mod_RlmN"/>
    <property type="match status" value="1"/>
</dbReference>
<evidence type="ECO:0000313" key="17">
    <source>
        <dbReference type="Proteomes" id="UP000509549"/>
    </source>
</evidence>
<reference evidence="16 17" key="1">
    <citation type="submission" date="2020-04" db="EMBL/GenBank/DDBJ databases">
        <authorList>
            <person name="Graf S J."/>
        </authorList>
    </citation>
    <scope>NUCLEOTIDE SEQUENCE [LARGE SCALE GENOMIC DNA]</scope>
    <source>
        <strain evidence="16">1</strain>
    </source>
</reference>
<dbReference type="GO" id="GO:0051539">
    <property type="term" value="F:4 iron, 4 sulfur cluster binding"/>
    <property type="evidence" value="ECO:0007669"/>
    <property type="project" value="UniProtKB-KW"/>
</dbReference>
<keyword evidence="8 16" id="KW-0808">Transferase</keyword>
<evidence type="ECO:0000256" key="10">
    <source>
        <dbReference type="ARBA" id="ARBA00022694"/>
    </source>
</evidence>
<keyword evidence="4" id="KW-0004">4Fe-4S</keyword>
<dbReference type="Proteomes" id="UP000509549">
    <property type="component" value="Chromosome"/>
</dbReference>
<dbReference type="Pfam" id="PF21016">
    <property type="entry name" value="RlmN_N"/>
    <property type="match status" value="1"/>
</dbReference>
<evidence type="ECO:0000256" key="9">
    <source>
        <dbReference type="ARBA" id="ARBA00022691"/>
    </source>
</evidence>
<dbReference type="Gene3D" id="3.20.20.70">
    <property type="entry name" value="Aldolase class I"/>
    <property type="match status" value="1"/>
</dbReference>
<name>A0A6J5JVH7_9GAMM</name>
<evidence type="ECO:0000313" key="16">
    <source>
        <dbReference type="EMBL" id="CAB3976308.1"/>
    </source>
</evidence>
<dbReference type="GO" id="GO:0070475">
    <property type="term" value="P:rRNA base methylation"/>
    <property type="evidence" value="ECO:0007669"/>
    <property type="project" value="InterPro"/>
</dbReference>
<evidence type="ECO:0000256" key="14">
    <source>
        <dbReference type="ARBA" id="ARBA00023157"/>
    </source>
</evidence>
<dbReference type="EMBL" id="LR794158">
    <property type="protein sequence ID" value="CAB3976308.1"/>
    <property type="molecule type" value="Genomic_DNA"/>
</dbReference>
<evidence type="ECO:0000256" key="4">
    <source>
        <dbReference type="ARBA" id="ARBA00022485"/>
    </source>
</evidence>
<evidence type="ECO:0000256" key="11">
    <source>
        <dbReference type="ARBA" id="ARBA00022723"/>
    </source>
</evidence>
<dbReference type="InterPro" id="IPR027492">
    <property type="entry name" value="RNA_MTrfase_RlmN"/>
</dbReference>
<keyword evidence="10" id="KW-0819">tRNA processing</keyword>
<keyword evidence="11" id="KW-0479">Metal-binding</keyword>
<evidence type="ECO:0000256" key="13">
    <source>
        <dbReference type="ARBA" id="ARBA00023014"/>
    </source>
</evidence>
<evidence type="ECO:0000256" key="6">
    <source>
        <dbReference type="ARBA" id="ARBA00022552"/>
    </source>
</evidence>
<keyword evidence="17" id="KW-1185">Reference proteome</keyword>
<evidence type="ECO:0000256" key="1">
    <source>
        <dbReference type="ARBA" id="ARBA00001966"/>
    </source>
</evidence>
<dbReference type="InterPro" id="IPR007197">
    <property type="entry name" value="rSAM"/>
</dbReference>
<dbReference type="CDD" id="cd01335">
    <property type="entry name" value="Radical_SAM"/>
    <property type="match status" value="1"/>
</dbReference>
<dbReference type="PROSITE" id="PS51918">
    <property type="entry name" value="RADICAL_SAM"/>
    <property type="match status" value="1"/>
</dbReference>
<keyword evidence="9" id="KW-0949">S-adenosyl-L-methionine</keyword>
<dbReference type="InterPro" id="IPR048641">
    <property type="entry name" value="RlmN_N"/>
</dbReference>